<dbReference type="Pfam" id="PF00892">
    <property type="entry name" value="EamA"/>
    <property type="match status" value="2"/>
</dbReference>
<keyword evidence="4 6" id="KW-1133">Transmembrane helix</keyword>
<dbReference type="SUPFAM" id="SSF103481">
    <property type="entry name" value="Multidrug resistance efflux transporter EmrE"/>
    <property type="match status" value="2"/>
</dbReference>
<proteinExistence type="predicted"/>
<dbReference type="STRING" id="1045558.SAMN05216175_10975"/>
<protein>
    <submittedName>
        <fullName evidence="8">Permease of the drug/metabolite transporter (DMT) superfamily</fullName>
    </submittedName>
</protein>
<feature type="transmembrane region" description="Helical" evidence="6">
    <location>
        <begin position="70"/>
        <end position="87"/>
    </location>
</feature>
<evidence type="ECO:0000256" key="2">
    <source>
        <dbReference type="ARBA" id="ARBA00022475"/>
    </source>
</evidence>
<name>A0A1I2T6B6_9GAMM</name>
<evidence type="ECO:0000313" key="9">
    <source>
        <dbReference type="Proteomes" id="UP000198623"/>
    </source>
</evidence>
<evidence type="ECO:0000259" key="7">
    <source>
        <dbReference type="Pfam" id="PF00892"/>
    </source>
</evidence>
<dbReference type="RefSeq" id="WP_090728619.1">
    <property type="nucleotide sequence ID" value="NZ_FOOU01000009.1"/>
</dbReference>
<evidence type="ECO:0000256" key="1">
    <source>
        <dbReference type="ARBA" id="ARBA00004651"/>
    </source>
</evidence>
<keyword evidence="5 6" id="KW-0472">Membrane</keyword>
<feature type="transmembrane region" description="Helical" evidence="6">
    <location>
        <begin position="99"/>
        <end position="116"/>
    </location>
</feature>
<feature type="transmembrane region" description="Helical" evidence="6">
    <location>
        <begin position="12"/>
        <end position="33"/>
    </location>
</feature>
<evidence type="ECO:0000256" key="3">
    <source>
        <dbReference type="ARBA" id="ARBA00022692"/>
    </source>
</evidence>
<feature type="domain" description="EamA" evidence="7">
    <location>
        <begin position="158"/>
        <end position="294"/>
    </location>
</feature>
<dbReference type="GO" id="GO:0005886">
    <property type="term" value="C:plasma membrane"/>
    <property type="evidence" value="ECO:0007669"/>
    <property type="project" value="UniProtKB-SubCell"/>
</dbReference>
<feature type="transmembrane region" description="Helical" evidence="6">
    <location>
        <begin position="277"/>
        <end position="295"/>
    </location>
</feature>
<dbReference type="PANTHER" id="PTHR32322">
    <property type="entry name" value="INNER MEMBRANE TRANSPORTER"/>
    <property type="match status" value="1"/>
</dbReference>
<dbReference type="InterPro" id="IPR037185">
    <property type="entry name" value="EmrE-like"/>
</dbReference>
<organism evidence="8 9">
    <name type="scientific">Neptunomonas qingdaonensis</name>
    <dbReference type="NCBI Taxonomy" id="1045558"/>
    <lineage>
        <taxon>Bacteria</taxon>
        <taxon>Pseudomonadati</taxon>
        <taxon>Pseudomonadota</taxon>
        <taxon>Gammaproteobacteria</taxon>
        <taxon>Oceanospirillales</taxon>
        <taxon>Oceanospirillaceae</taxon>
        <taxon>Neptunomonas</taxon>
    </lineage>
</organism>
<feature type="transmembrane region" description="Helical" evidence="6">
    <location>
        <begin position="191"/>
        <end position="210"/>
    </location>
</feature>
<comment type="subcellular location">
    <subcellularLocation>
        <location evidence="1">Cell membrane</location>
        <topology evidence="1">Multi-pass membrane protein</topology>
    </subcellularLocation>
</comment>
<evidence type="ECO:0000256" key="4">
    <source>
        <dbReference type="ARBA" id="ARBA00022989"/>
    </source>
</evidence>
<dbReference type="PANTHER" id="PTHR32322:SF18">
    <property type="entry name" value="S-ADENOSYLMETHIONINE_S-ADENOSYLHOMOCYSTEINE TRANSPORTER"/>
    <property type="match status" value="1"/>
</dbReference>
<evidence type="ECO:0000256" key="6">
    <source>
        <dbReference type="SAM" id="Phobius"/>
    </source>
</evidence>
<keyword evidence="9" id="KW-1185">Reference proteome</keyword>
<reference evidence="9" key="1">
    <citation type="submission" date="2016-10" db="EMBL/GenBank/DDBJ databases">
        <authorList>
            <person name="Varghese N."/>
            <person name="Submissions S."/>
        </authorList>
    </citation>
    <scope>NUCLEOTIDE SEQUENCE [LARGE SCALE GENOMIC DNA]</scope>
    <source>
        <strain evidence="9">CGMCC 1.10971</strain>
    </source>
</reference>
<keyword evidence="3 6" id="KW-0812">Transmembrane</keyword>
<dbReference type="OrthoDB" id="184388at2"/>
<feature type="transmembrane region" description="Helical" evidence="6">
    <location>
        <begin position="252"/>
        <end position="271"/>
    </location>
</feature>
<keyword evidence="2" id="KW-1003">Cell membrane</keyword>
<evidence type="ECO:0000313" key="8">
    <source>
        <dbReference type="EMBL" id="SFG59639.1"/>
    </source>
</evidence>
<evidence type="ECO:0000256" key="5">
    <source>
        <dbReference type="ARBA" id="ARBA00023136"/>
    </source>
</evidence>
<gene>
    <name evidence="8" type="ORF">SAMN05216175_10975</name>
</gene>
<dbReference type="EMBL" id="FOOU01000009">
    <property type="protein sequence ID" value="SFG59639.1"/>
    <property type="molecule type" value="Genomic_DNA"/>
</dbReference>
<feature type="transmembrane region" description="Helical" evidence="6">
    <location>
        <begin position="222"/>
        <end position="243"/>
    </location>
</feature>
<feature type="transmembrane region" description="Helical" evidence="6">
    <location>
        <begin position="39"/>
        <end position="58"/>
    </location>
</feature>
<sequence>MSARKDIDGMAIGIITFVSLIWGVQQVFVKAVATDMSPVLQIALRSGIAAFLLAMIMLCRKEKLISRSTYKAGLLAGTLFALEFYFVGEGLRNTSASHMVIFLYSAPIFVALCLHFKITSEQLNSIQWLGIITAFLGIALTFLWRDSQDTSSAATNMLWGDFLALLAAISWASTTVLVRSSSLANAPATQTLFYQLIMCFILVLFAAIAMEQTGYTRTTAVLSNLAFQGIVVSFGSLLLWFWLLRQYSASQLGVFTFMTPLFGIVFSVWLLDEPLEDSFIVGATMVMMGIVMVNGHSRIKRGLKLIFQSEVKS</sequence>
<accession>A0A1I2T6B6</accession>
<feature type="transmembrane region" description="Helical" evidence="6">
    <location>
        <begin position="128"/>
        <end position="145"/>
    </location>
</feature>
<dbReference type="Proteomes" id="UP000198623">
    <property type="component" value="Unassembled WGS sequence"/>
</dbReference>
<dbReference type="InterPro" id="IPR050638">
    <property type="entry name" value="AA-Vitamin_Transporters"/>
</dbReference>
<feature type="domain" description="EamA" evidence="7">
    <location>
        <begin position="13"/>
        <end position="142"/>
    </location>
</feature>
<dbReference type="InterPro" id="IPR000620">
    <property type="entry name" value="EamA_dom"/>
</dbReference>
<dbReference type="AlphaFoldDB" id="A0A1I2T6B6"/>
<feature type="transmembrane region" description="Helical" evidence="6">
    <location>
        <begin position="157"/>
        <end position="179"/>
    </location>
</feature>